<evidence type="ECO:0000259" key="5">
    <source>
        <dbReference type="SMART" id="SM00563"/>
    </source>
</evidence>
<evidence type="ECO:0000313" key="6">
    <source>
        <dbReference type="EMBL" id="OQR94879.1"/>
    </source>
</evidence>
<evidence type="ECO:0000256" key="4">
    <source>
        <dbReference type="SAM" id="Phobius"/>
    </source>
</evidence>
<keyword evidence="7" id="KW-1185">Reference proteome</keyword>
<reference evidence="6 7" key="1">
    <citation type="journal article" date="2014" name="Genome Biol. Evol.">
        <title>The secreted proteins of Achlya hypogyna and Thraustotheca clavata identify the ancestral oomycete secretome and reveal gene acquisitions by horizontal gene transfer.</title>
        <authorList>
            <person name="Misner I."/>
            <person name="Blouin N."/>
            <person name="Leonard G."/>
            <person name="Richards T.A."/>
            <person name="Lane C.E."/>
        </authorList>
    </citation>
    <scope>NUCLEOTIDE SEQUENCE [LARGE SCALE GENOMIC DNA]</scope>
    <source>
        <strain evidence="6 7">ATCC 34112</strain>
    </source>
</reference>
<gene>
    <name evidence="6" type="ORF">THRCLA_08070</name>
</gene>
<comment type="similarity">
    <text evidence="1">Belongs to the 1-acyl-sn-glycerol-3-phosphate acyltransferase family.</text>
</comment>
<dbReference type="PANTHER" id="PTHR10983:SF16">
    <property type="entry name" value="LYSOCARDIOLIPIN ACYLTRANSFERASE 1"/>
    <property type="match status" value="1"/>
</dbReference>
<dbReference type="CDD" id="cd07990">
    <property type="entry name" value="LPLAT_LCLAT1-like"/>
    <property type="match status" value="1"/>
</dbReference>
<dbReference type="OrthoDB" id="186786at2759"/>
<dbReference type="InterPro" id="IPR002123">
    <property type="entry name" value="Plipid/glycerol_acylTrfase"/>
</dbReference>
<proteinExistence type="inferred from homology"/>
<dbReference type="Pfam" id="PF16076">
    <property type="entry name" value="Acyltransf_C"/>
    <property type="match status" value="1"/>
</dbReference>
<evidence type="ECO:0000256" key="3">
    <source>
        <dbReference type="ARBA" id="ARBA00023315"/>
    </source>
</evidence>
<dbReference type="Proteomes" id="UP000243217">
    <property type="component" value="Unassembled WGS sequence"/>
</dbReference>
<dbReference type="EMBL" id="JNBS01002161">
    <property type="protein sequence ID" value="OQR94879.1"/>
    <property type="molecule type" value="Genomic_DNA"/>
</dbReference>
<evidence type="ECO:0000313" key="7">
    <source>
        <dbReference type="Proteomes" id="UP000243217"/>
    </source>
</evidence>
<evidence type="ECO:0000256" key="1">
    <source>
        <dbReference type="ARBA" id="ARBA00008655"/>
    </source>
</evidence>
<accession>A0A1V9ZA77</accession>
<dbReference type="AlphaFoldDB" id="A0A1V9ZA77"/>
<evidence type="ECO:0000256" key="2">
    <source>
        <dbReference type="ARBA" id="ARBA00022679"/>
    </source>
</evidence>
<name>A0A1V9ZA77_9STRA</name>
<dbReference type="InterPro" id="IPR032098">
    <property type="entry name" value="Acyltransf_C"/>
</dbReference>
<comment type="caution">
    <text evidence="6">The sequence shown here is derived from an EMBL/GenBank/DDBJ whole genome shotgun (WGS) entry which is preliminary data.</text>
</comment>
<dbReference type="GO" id="GO:0016746">
    <property type="term" value="F:acyltransferase activity"/>
    <property type="evidence" value="ECO:0007669"/>
    <property type="project" value="UniProtKB-KW"/>
</dbReference>
<keyword evidence="3 6" id="KW-0012">Acyltransferase</keyword>
<organism evidence="6 7">
    <name type="scientific">Thraustotheca clavata</name>
    <dbReference type="NCBI Taxonomy" id="74557"/>
    <lineage>
        <taxon>Eukaryota</taxon>
        <taxon>Sar</taxon>
        <taxon>Stramenopiles</taxon>
        <taxon>Oomycota</taxon>
        <taxon>Saprolegniomycetes</taxon>
        <taxon>Saprolegniales</taxon>
        <taxon>Achlyaceae</taxon>
        <taxon>Thraustotheca</taxon>
    </lineage>
</organism>
<dbReference type="SUPFAM" id="SSF69593">
    <property type="entry name" value="Glycerol-3-phosphate (1)-acyltransferase"/>
    <property type="match status" value="1"/>
</dbReference>
<keyword evidence="4" id="KW-0812">Transmembrane</keyword>
<keyword evidence="2 6" id="KW-0808">Transferase</keyword>
<dbReference type="SMART" id="SM00563">
    <property type="entry name" value="PlsC"/>
    <property type="match status" value="1"/>
</dbReference>
<keyword evidence="4" id="KW-0472">Membrane</keyword>
<dbReference type="PANTHER" id="PTHR10983">
    <property type="entry name" value="1-ACYLGLYCEROL-3-PHOSPHATE ACYLTRANSFERASE-RELATED"/>
    <property type="match status" value="1"/>
</dbReference>
<feature type="domain" description="Phospholipid/glycerol acyltransferase" evidence="5">
    <location>
        <begin position="98"/>
        <end position="220"/>
    </location>
</feature>
<dbReference type="STRING" id="74557.A0A1V9ZA77"/>
<keyword evidence="4" id="KW-1133">Transmembrane helix</keyword>
<dbReference type="Pfam" id="PF01553">
    <property type="entry name" value="Acyltransferase"/>
    <property type="match status" value="1"/>
</dbReference>
<feature type="transmembrane region" description="Helical" evidence="4">
    <location>
        <begin position="6"/>
        <end position="37"/>
    </location>
</feature>
<dbReference type="GO" id="GO:0012505">
    <property type="term" value="C:endomembrane system"/>
    <property type="evidence" value="ECO:0007669"/>
    <property type="project" value="TreeGrafter"/>
</dbReference>
<sequence>MVRVSAVGIGFIAALTITAASGVFLAISPAFFALYLLGSRVQRVFVFAQQLIQGMWLGNTAILLEKWHGIQVQIYLKDGSNVEKAQKDIAAVLSGERAIWLSNHRTRLDWMLLWSFGLRIHGLHQLKIILKESLKNVPIFGWAMQAFQFIFLTRHWENDQVYLKQALQSLTIASPNSSYLLFPEGTDLSESNVVKSNSFAAKQGKSPRQFTLYPRTTGWNHIVPLIRTEIDAIYDLTMCFVDSIPGKRANEPELIAGTMPKMMHIYLHRYSIKDLPTEDNALNAWMEDRFAEKETLLSNWYLHETIPATAVPVLDHDITSTTALIQAFWILLCSLLVMTTYTYSWMRWYLIASTIAHFIFAKYTKGMDRYLMSAL</sequence>
<protein>
    <submittedName>
        <fullName evidence="6">Lysocardiolipin acyltransferase</fullName>
    </submittedName>
</protein>
<feature type="transmembrane region" description="Helical" evidence="4">
    <location>
        <begin position="323"/>
        <end position="341"/>
    </location>
</feature>